<gene>
    <name evidence="1" type="ORF">A3860_17535</name>
</gene>
<evidence type="ECO:0000313" key="2">
    <source>
        <dbReference type="Proteomes" id="UP000192796"/>
    </source>
</evidence>
<organism evidence="1 2">
    <name type="scientific">Niastella vici</name>
    <dbReference type="NCBI Taxonomy" id="1703345"/>
    <lineage>
        <taxon>Bacteria</taxon>
        <taxon>Pseudomonadati</taxon>
        <taxon>Bacteroidota</taxon>
        <taxon>Chitinophagia</taxon>
        <taxon>Chitinophagales</taxon>
        <taxon>Chitinophagaceae</taxon>
        <taxon>Niastella</taxon>
    </lineage>
</organism>
<proteinExistence type="predicted"/>
<keyword evidence="2" id="KW-1185">Reference proteome</keyword>
<protein>
    <submittedName>
        <fullName evidence="1">Uncharacterized protein</fullName>
    </submittedName>
</protein>
<comment type="caution">
    <text evidence="1">The sequence shown here is derived from an EMBL/GenBank/DDBJ whole genome shotgun (WGS) entry which is preliminary data.</text>
</comment>
<accession>A0A1V9G4E9</accession>
<evidence type="ECO:0000313" key="1">
    <source>
        <dbReference type="EMBL" id="OQP65467.1"/>
    </source>
</evidence>
<dbReference type="STRING" id="1703345.A3860_17535"/>
<dbReference type="EMBL" id="LVYD01000024">
    <property type="protein sequence ID" value="OQP65467.1"/>
    <property type="molecule type" value="Genomic_DNA"/>
</dbReference>
<reference evidence="1 2" key="1">
    <citation type="submission" date="2016-03" db="EMBL/GenBank/DDBJ databases">
        <title>Niastella vici sp. nov., isolated from farmland soil.</title>
        <authorList>
            <person name="Chen L."/>
            <person name="Wang D."/>
            <person name="Yang S."/>
            <person name="Wang G."/>
        </authorList>
    </citation>
    <scope>NUCLEOTIDE SEQUENCE [LARGE SCALE GENOMIC DNA]</scope>
    <source>
        <strain evidence="1 2">DJ57</strain>
    </source>
</reference>
<dbReference type="AlphaFoldDB" id="A0A1V9G4E9"/>
<name>A0A1V9G4E9_9BACT</name>
<sequence length="117" mass="13575">MKTNKQNAGAQMPTRFTYYADAGHAWLEVPYSALLTLNLHHQITGFSYRQNDMVYLEEDYDAVLFVKAYLSYIGKKENDYEAFRAICSQIHDGNYSQIRNYRHYHTPAGASHKIEST</sequence>
<dbReference type="OrthoDB" id="8563703at2"/>
<dbReference type="RefSeq" id="WP_081146323.1">
    <property type="nucleotide sequence ID" value="NZ_LVYD01000024.1"/>
</dbReference>
<dbReference type="Proteomes" id="UP000192796">
    <property type="component" value="Unassembled WGS sequence"/>
</dbReference>